<evidence type="ECO:0000313" key="2">
    <source>
        <dbReference type="Proteomes" id="UP000694421"/>
    </source>
</evidence>
<dbReference type="PANTHER" id="PTHR33626:SF2">
    <property type="match status" value="1"/>
</dbReference>
<dbReference type="Ensembl" id="ENSSMRT00000030370.1">
    <property type="protein sequence ID" value="ENSSMRP00000025971.1"/>
    <property type="gene ID" value="ENSSMRG00000020053.1"/>
</dbReference>
<dbReference type="Proteomes" id="UP000694421">
    <property type="component" value="Unplaced"/>
</dbReference>
<proteinExistence type="predicted"/>
<organism evidence="1 2">
    <name type="scientific">Salvator merianae</name>
    <name type="common">Argentine black and white tegu</name>
    <name type="synonym">Tupinambis merianae</name>
    <dbReference type="NCBI Taxonomy" id="96440"/>
    <lineage>
        <taxon>Eukaryota</taxon>
        <taxon>Metazoa</taxon>
        <taxon>Chordata</taxon>
        <taxon>Craniata</taxon>
        <taxon>Vertebrata</taxon>
        <taxon>Euteleostomi</taxon>
        <taxon>Lepidosauria</taxon>
        <taxon>Squamata</taxon>
        <taxon>Bifurcata</taxon>
        <taxon>Unidentata</taxon>
        <taxon>Episquamata</taxon>
        <taxon>Laterata</taxon>
        <taxon>Teiioidea</taxon>
        <taxon>Teiidae</taxon>
        <taxon>Salvator</taxon>
    </lineage>
</organism>
<sequence>MGILNWWSSLVNFNIERDSGKLTNNVTPCEWSVSNFLKKQLMFSYPRLSNYRSVMPLDVQAHICWLIFSQSWQPGFHSMPTGVGNLFDPIHDEDQRLQIPPKHEEFPVSTGQRPTLMKHRINDSIQPA</sequence>
<protein>
    <submittedName>
        <fullName evidence="1">Uncharacterized protein</fullName>
    </submittedName>
</protein>
<keyword evidence="2" id="KW-1185">Reference proteome</keyword>
<dbReference type="AlphaFoldDB" id="A0A8D0E448"/>
<reference evidence="1" key="2">
    <citation type="submission" date="2025-09" db="UniProtKB">
        <authorList>
            <consortium name="Ensembl"/>
        </authorList>
    </citation>
    <scope>IDENTIFICATION</scope>
</reference>
<dbReference type="OMA" id="HRINDSI"/>
<dbReference type="PANTHER" id="PTHR33626">
    <property type="entry name" value="ZGC:158463"/>
    <property type="match status" value="1"/>
</dbReference>
<reference evidence="1" key="1">
    <citation type="submission" date="2025-08" db="UniProtKB">
        <authorList>
            <consortium name="Ensembl"/>
        </authorList>
    </citation>
    <scope>IDENTIFICATION</scope>
</reference>
<name>A0A8D0E448_SALMN</name>
<accession>A0A8D0E448</accession>
<evidence type="ECO:0000313" key="1">
    <source>
        <dbReference type="Ensembl" id="ENSSMRP00000025971.1"/>
    </source>
</evidence>